<dbReference type="EMBL" id="KV417728">
    <property type="protein sequence ID" value="KZP08186.1"/>
    <property type="molecule type" value="Genomic_DNA"/>
</dbReference>
<feature type="region of interest" description="Disordered" evidence="1">
    <location>
        <begin position="87"/>
        <end position="116"/>
    </location>
</feature>
<evidence type="ECO:0008006" key="7">
    <source>
        <dbReference type="Google" id="ProtNLM"/>
    </source>
</evidence>
<evidence type="ECO:0000256" key="1">
    <source>
        <dbReference type="SAM" id="MobiDB-lite"/>
    </source>
</evidence>
<dbReference type="EMBL" id="KV417769">
    <property type="protein sequence ID" value="KZP06888.1"/>
    <property type="molecule type" value="Genomic_DNA"/>
</dbReference>
<name>A0A167X6Z4_9AGAM</name>
<evidence type="ECO:0000313" key="5">
    <source>
        <dbReference type="EMBL" id="KZP08186.1"/>
    </source>
</evidence>
<dbReference type="EMBL" id="KV417769">
    <property type="protein sequence ID" value="KZP06891.1"/>
    <property type="molecule type" value="Genomic_DNA"/>
</dbReference>
<feature type="transmembrane region" description="Helical" evidence="2">
    <location>
        <begin position="43"/>
        <end position="61"/>
    </location>
</feature>
<protein>
    <recommendedName>
        <fullName evidence="7">Transmembrane protein</fullName>
    </recommendedName>
</protein>
<feature type="region of interest" description="Disordered" evidence="1">
    <location>
        <begin position="141"/>
        <end position="194"/>
    </location>
</feature>
<reference evidence="4 6" key="1">
    <citation type="journal article" date="2016" name="Mol. Biol. Evol.">
        <title>Comparative Genomics of Early-Diverging Mushroom-Forming Fungi Provides Insights into the Origins of Lignocellulose Decay Capabilities.</title>
        <authorList>
            <person name="Nagy L.G."/>
            <person name="Riley R."/>
            <person name="Tritt A."/>
            <person name="Adam C."/>
            <person name="Daum C."/>
            <person name="Floudas D."/>
            <person name="Sun H."/>
            <person name="Yadav J.S."/>
            <person name="Pangilinan J."/>
            <person name="Larsson K.H."/>
            <person name="Matsuura K."/>
            <person name="Barry K."/>
            <person name="Labutti K."/>
            <person name="Kuo R."/>
            <person name="Ohm R.A."/>
            <person name="Bhattacharya S.S."/>
            <person name="Shirouzu T."/>
            <person name="Yoshinaga Y."/>
            <person name="Martin F.M."/>
            <person name="Grigoriev I.V."/>
            <person name="Hibbett D.S."/>
        </authorList>
    </citation>
    <scope>NUCLEOTIDE SEQUENCE [LARGE SCALE GENOMIC DNA]</scope>
    <source>
        <strain evidence="4 6">CBS 109695</strain>
    </source>
</reference>
<keyword evidence="2" id="KW-0812">Transmembrane</keyword>
<keyword evidence="6" id="KW-1185">Reference proteome</keyword>
<sequence>MTSHRLPELEKKMDSAKAAVSELGRPVKSSSGWRMPSQNAKTMVLGTTLVGAGFILFFANLHRRQAIKERKDIANPGTIPTWQFRLKQAGSPGNEDGSGNGSRRIHTSLGTPLPAPVREHNARHITFANYDGPENERYMVPSPQRSRGDGSHRAYTKTPSYLDNYEKTTEHHKRMKLGKKTRLAQDEEFEESTG</sequence>
<proteinExistence type="predicted"/>
<keyword evidence="2" id="KW-1133">Transmembrane helix</keyword>
<organism evidence="4 6">
    <name type="scientific">Athelia psychrophila</name>
    <dbReference type="NCBI Taxonomy" id="1759441"/>
    <lineage>
        <taxon>Eukaryota</taxon>
        <taxon>Fungi</taxon>
        <taxon>Dikarya</taxon>
        <taxon>Basidiomycota</taxon>
        <taxon>Agaricomycotina</taxon>
        <taxon>Agaricomycetes</taxon>
        <taxon>Agaricomycetidae</taxon>
        <taxon>Atheliales</taxon>
        <taxon>Atheliaceae</taxon>
        <taxon>Athelia</taxon>
    </lineage>
</organism>
<evidence type="ECO:0000256" key="2">
    <source>
        <dbReference type="SAM" id="Phobius"/>
    </source>
</evidence>
<keyword evidence="2" id="KW-0472">Membrane</keyword>
<feature type="compositionally biased region" description="Basic residues" evidence="1">
    <location>
        <begin position="170"/>
        <end position="182"/>
    </location>
</feature>
<accession>A0A167X6Z4</accession>
<evidence type="ECO:0000313" key="3">
    <source>
        <dbReference type="EMBL" id="KZP06888.1"/>
    </source>
</evidence>
<evidence type="ECO:0000313" key="4">
    <source>
        <dbReference type="EMBL" id="KZP06891.1"/>
    </source>
</evidence>
<evidence type="ECO:0000313" key="6">
    <source>
        <dbReference type="Proteomes" id="UP000076532"/>
    </source>
</evidence>
<dbReference type="AlphaFoldDB" id="A0A167X6Z4"/>
<dbReference type="Proteomes" id="UP000076532">
    <property type="component" value="Unassembled WGS sequence"/>
</dbReference>
<gene>
    <name evidence="3" type="ORF">FIBSPDRAFT_1053269</name>
    <name evidence="4" type="ORF">FIBSPDRAFT_1053271</name>
    <name evidence="5" type="ORF">FIBSPDRAFT_939100</name>
</gene>
<dbReference type="OrthoDB" id="2850836at2759"/>